<dbReference type="GO" id="GO:0006869">
    <property type="term" value="P:lipid transport"/>
    <property type="evidence" value="ECO:0007669"/>
    <property type="project" value="InterPro"/>
</dbReference>
<dbReference type="AlphaFoldDB" id="A0A2G2YKR0"/>
<dbReference type="Proteomes" id="UP000222542">
    <property type="component" value="Unassembled WGS sequence"/>
</dbReference>
<evidence type="ECO:0000256" key="4">
    <source>
        <dbReference type="RuleBase" id="RU000628"/>
    </source>
</evidence>
<proteinExistence type="inferred from homology"/>
<feature type="chain" id="PRO_5013679891" description="Non-specific lipid-transfer protein" evidence="5">
    <location>
        <begin position="25"/>
        <end position="143"/>
    </location>
</feature>
<dbReference type="PRINTS" id="PR00382">
    <property type="entry name" value="LIPIDTRNSFER"/>
</dbReference>
<feature type="domain" description="Bifunctional inhibitor/plant lipid transfer protein/seed storage helical" evidence="6">
    <location>
        <begin position="27"/>
        <end position="110"/>
    </location>
</feature>
<name>A0A2G2YKR0_CAPAN</name>
<accession>A0A2G2YKR0</accession>
<dbReference type="GO" id="GO:0008289">
    <property type="term" value="F:lipid binding"/>
    <property type="evidence" value="ECO:0007669"/>
    <property type="project" value="UniProtKB-KW"/>
</dbReference>
<keyword evidence="8" id="KW-1185">Reference proteome</keyword>
<dbReference type="InterPro" id="IPR000528">
    <property type="entry name" value="Plant_nsLTP"/>
</dbReference>
<reference evidence="7 8" key="1">
    <citation type="journal article" date="2014" name="Nat. Genet.">
        <title>Genome sequence of the hot pepper provides insights into the evolution of pungency in Capsicum species.</title>
        <authorList>
            <person name="Kim S."/>
            <person name="Park M."/>
            <person name="Yeom S.I."/>
            <person name="Kim Y.M."/>
            <person name="Lee J.M."/>
            <person name="Lee H.A."/>
            <person name="Seo E."/>
            <person name="Choi J."/>
            <person name="Cheong K."/>
            <person name="Kim K.T."/>
            <person name="Jung K."/>
            <person name="Lee G.W."/>
            <person name="Oh S.K."/>
            <person name="Bae C."/>
            <person name="Kim S.B."/>
            <person name="Lee H.Y."/>
            <person name="Kim S.Y."/>
            <person name="Kim M.S."/>
            <person name="Kang B.C."/>
            <person name="Jo Y.D."/>
            <person name="Yang H.B."/>
            <person name="Jeong H.J."/>
            <person name="Kang W.H."/>
            <person name="Kwon J.K."/>
            <person name="Shin C."/>
            <person name="Lim J.Y."/>
            <person name="Park J.H."/>
            <person name="Huh J.H."/>
            <person name="Kim J.S."/>
            <person name="Kim B.D."/>
            <person name="Cohen O."/>
            <person name="Paran I."/>
            <person name="Suh M.C."/>
            <person name="Lee S.B."/>
            <person name="Kim Y.K."/>
            <person name="Shin Y."/>
            <person name="Noh S.J."/>
            <person name="Park J."/>
            <person name="Seo Y.S."/>
            <person name="Kwon S.Y."/>
            <person name="Kim H.A."/>
            <person name="Park J.M."/>
            <person name="Kim H.J."/>
            <person name="Choi S.B."/>
            <person name="Bosland P.W."/>
            <person name="Reeves G."/>
            <person name="Jo S.H."/>
            <person name="Lee B.W."/>
            <person name="Cho H.T."/>
            <person name="Choi H.S."/>
            <person name="Lee M.S."/>
            <person name="Yu Y."/>
            <person name="Do Choi Y."/>
            <person name="Park B.S."/>
            <person name="van Deynze A."/>
            <person name="Ashrafi H."/>
            <person name="Hill T."/>
            <person name="Kim W.T."/>
            <person name="Pai H.S."/>
            <person name="Ahn H.K."/>
            <person name="Yeam I."/>
            <person name="Giovannoni J.J."/>
            <person name="Rose J.K."/>
            <person name="Sorensen I."/>
            <person name="Lee S.J."/>
            <person name="Kim R.W."/>
            <person name="Choi I.Y."/>
            <person name="Choi B.S."/>
            <person name="Lim J.S."/>
            <person name="Lee Y.H."/>
            <person name="Choi D."/>
        </authorList>
    </citation>
    <scope>NUCLEOTIDE SEQUENCE [LARGE SCALE GENOMIC DNA]</scope>
    <source>
        <strain evidence="8">cv. CM334</strain>
    </source>
</reference>
<dbReference type="SMART" id="SM00499">
    <property type="entry name" value="AAI"/>
    <property type="match status" value="1"/>
</dbReference>
<comment type="function">
    <text evidence="4">Plant non-specific lipid-transfer proteins transfer phospholipids as well as galactolipids across membranes. May play a role in wax or cutin deposition in the cell walls of expanding epidermal cells and certain secretory tissues.</text>
</comment>
<dbReference type="STRING" id="4072.A0A2G2YKR0"/>
<dbReference type="CDD" id="cd01960">
    <property type="entry name" value="nsLTP1"/>
    <property type="match status" value="1"/>
</dbReference>
<gene>
    <name evidence="7" type="ORF">T459_25285</name>
</gene>
<reference evidence="7 8" key="2">
    <citation type="journal article" date="2017" name="Genome Biol.">
        <title>New reference genome sequences of hot pepper reveal the massive evolution of plant disease-resistance genes by retroduplication.</title>
        <authorList>
            <person name="Kim S."/>
            <person name="Park J."/>
            <person name="Yeom S.I."/>
            <person name="Kim Y.M."/>
            <person name="Seo E."/>
            <person name="Kim K.T."/>
            <person name="Kim M.S."/>
            <person name="Lee J.M."/>
            <person name="Cheong K."/>
            <person name="Shin H.S."/>
            <person name="Kim S.B."/>
            <person name="Han K."/>
            <person name="Lee J."/>
            <person name="Park M."/>
            <person name="Lee H.A."/>
            <person name="Lee H.Y."/>
            <person name="Lee Y."/>
            <person name="Oh S."/>
            <person name="Lee J.H."/>
            <person name="Choi E."/>
            <person name="Choi E."/>
            <person name="Lee S.E."/>
            <person name="Jeon J."/>
            <person name="Kim H."/>
            <person name="Choi G."/>
            <person name="Song H."/>
            <person name="Lee J."/>
            <person name="Lee S.C."/>
            <person name="Kwon J.K."/>
            <person name="Lee H.Y."/>
            <person name="Koo N."/>
            <person name="Hong Y."/>
            <person name="Kim R.W."/>
            <person name="Kang W.H."/>
            <person name="Huh J.H."/>
            <person name="Kang B.C."/>
            <person name="Yang T.J."/>
            <person name="Lee Y.H."/>
            <person name="Bennetzen J.L."/>
            <person name="Choi D."/>
        </authorList>
    </citation>
    <scope>NUCLEOTIDE SEQUENCE [LARGE SCALE GENOMIC DNA]</scope>
    <source>
        <strain evidence="8">cv. CM334</strain>
    </source>
</reference>
<comment type="caution">
    <text evidence="7">The sequence shown here is derived from an EMBL/GenBank/DDBJ whole genome shotgun (WGS) entry which is preliminary data.</text>
</comment>
<dbReference type="EMBL" id="AYRZ02000010">
    <property type="protein sequence ID" value="PHT70181.1"/>
    <property type="molecule type" value="Genomic_DNA"/>
</dbReference>
<dbReference type="Gramene" id="PHT70181">
    <property type="protein sequence ID" value="PHT70181"/>
    <property type="gene ID" value="T459_25285"/>
</dbReference>
<sequence>MEMAGKIACFVLLCMTVVAPHAEALSCGEVQSSMAPCVPYLTSRGPLGGCCGGVKGLLGAANTPADRKTACTCLKSAASTIKGIDGDKAASLPSVCGVNIPYKISPSTDCSMYDNSFSYSRFILYFVYPLYNLFNNLIRSYIN</sequence>
<evidence type="ECO:0000313" key="7">
    <source>
        <dbReference type="EMBL" id="PHT70181.1"/>
    </source>
</evidence>
<keyword evidence="2 4" id="KW-0813">Transport</keyword>
<evidence type="ECO:0000259" key="6">
    <source>
        <dbReference type="SMART" id="SM00499"/>
    </source>
</evidence>
<dbReference type="Gene3D" id="1.10.110.10">
    <property type="entry name" value="Plant lipid-transfer and hydrophobic proteins"/>
    <property type="match status" value="1"/>
</dbReference>
<dbReference type="InterPro" id="IPR016140">
    <property type="entry name" value="Bifunc_inhib/LTP/seed_store"/>
</dbReference>
<evidence type="ECO:0000256" key="1">
    <source>
        <dbReference type="ARBA" id="ARBA00009748"/>
    </source>
</evidence>
<evidence type="ECO:0000256" key="2">
    <source>
        <dbReference type="ARBA" id="ARBA00022448"/>
    </source>
</evidence>
<feature type="signal peptide" evidence="5">
    <location>
        <begin position="1"/>
        <end position="24"/>
    </location>
</feature>
<dbReference type="PANTHER" id="PTHR33076">
    <property type="entry name" value="NON-SPECIFIC LIPID-TRANSFER PROTEIN 2-RELATED"/>
    <property type="match status" value="1"/>
</dbReference>
<dbReference type="Pfam" id="PF00234">
    <property type="entry name" value="Tryp_alpha_amyl"/>
    <property type="match status" value="1"/>
</dbReference>
<organism evidence="7 8">
    <name type="scientific">Capsicum annuum</name>
    <name type="common">Capsicum pepper</name>
    <dbReference type="NCBI Taxonomy" id="4072"/>
    <lineage>
        <taxon>Eukaryota</taxon>
        <taxon>Viridiplantae</taxon>
        <taxon>Streptophyta</taxon>
        <taxon>Embryophyta</taxon>
        <taxon>Tracheophyta</taxon>
        <taxon>Spermatophyta</taxon>
        <taxon>Magnoliopsida</taxon>
        <taxon>eudicotyledons</taxon>
        <taxon>Gunneridae</taxon>
        <taxon>Pentapetalae</taxon>
        <taxon>asterids</taxon>
        <taxon>lamiids</taxon>
        <taxon>Solanales</taxon>
        <taxon>Solanaceae</taxon>
        <taxon>Solanoideae</taxon>
        <taxon>Capsiceae</taxon>
        <taxon>Capsicum</taxon>
    </lineage>
</organism>
<evidence type="ECO:0000256" key="3">
    <source>
        <dbReference type="ARBA" id="ARBA00023121"/>
    </source>
</evidence>
<evidence type="ECO:0000313" key="8">
    <source>
        <dbReference type="Proteomes" id="UP000222542"/>
    </source>
</evidence>
<comment type="similarity">
    <text evidence="1 4">Belongs to the plant LTP family.</text>
</comment>
<dbReference type="OMA" id="MASIKCA"/>
<dbReference type="SUPFAM" id="SSF47699">
    <property type="entry name" value="Bifunctional inhibitor/lipid-transfer protein/seed storage 2S albumin"/>
    <property type="match status" value="1"/>
</dbReference>
<dbReference type="InterPro" id="IPR036312">
    <property type="entry name" value="Bifun_inhib/LTP/seed_sf"/>
</dbReference>
<keyword evidence="5" id="KW-0732">Signal</keyword>
<evidence type="ECO:0000256" key="5">
    <source>
        <dbReference type="SAM" id="SignalP"/>
    </source>
</evidence>
<keyword evidence="3 4" id="KW-0446">Lipid-binding</keyword>
<protein>
    <recommendedName>
        <fullName evidence="4">Non-specific lipid-transfer protein</fullName>
    </recommendedName>
</protein>